<dbReference type="Proteomes" id="UP000811246">
    <property type="component" value="Chromosome 8"/>
</dbReference>
<sequence length="66" mass="7749">MVWLMLLSVSWSRSIIHLKTIGSGNAFTWMFMGSKTHSHWILLTRQFLFILFLLTNFTPIFTSVKD</sequence>
<keyword evidence="1" id="KW-0812">Transmembrane</keyword>
<name>A0A922JAU4_CARIL</name>
<feature type="transmembrane region" description="Helical" evidence="1">
    <location>
        <begin position="38"/>
        <end position="61"/>
    </location>
</feature>
<protein>
    <submittedName>
        <fullName evidence="2">Uncharacterized protein</fullName>
    </submittedName>
</protein>
<proteinExistence type="predicted"/>
<dbReference type="EMBL" id="CM031832">
    <property type="protein sequence ID" value="KAG6700775.1"/>
    <property type="molecule type" value="Genomic_DNA"/>
</dbReference>
<accession>A0A922JAU4</accession>
<gene>
    <name evidence="2" type="ORF">I3842_08G130400</name>
</gene>
<evidence type="ECO:0000313" key="3">
    <source>
        <dbReference type="Proteomes" id="UP000811246"/>
    </source>
</evidence>
<comment type="caution">
    <text evidence="2">The sequence shown here is derived from an EMBL/GenBank/DDBJ whole genome shotgun (WGS) entry which is preliminary data.</text>
</comment>
<keyword evidence="1" id="KW-0472">Membrane</keyword>
<evidence type="ECO:0000313" key="2">
    <source>
        <dbReference type="EMBL" id="KAG6700775.1"/>
    </source>
</evidence>
<dbReference type="AlphaFoldDB" id="A0A922JAU4"/>
<keyword evidence="1" id="KW-1133">Transmembrane helix</keyword>
<organism evidence="2 3">
    <name type="scientific">Carya illinoinensis</name>
    <name type="common">Pecan</name>
    <dbReference type="NCBI Taxonomy" id="32201"/>
    <lineage>
        <taxon>Eukaryota</taxon>
        <taxon>Viridiplantae</taxon>
        <taxon>Streptophyta</taxon>
        <taxon>Embryophyta</taxon>
        <taxon>Tracheophyta</taxon>
        <taxon>Spermatophyta</taxon>
        <taxon>Magnoliopsida</taxon>
        <taxon>eudicotyledons</taxon>
        <taxon>Gunneridae</taxon>
        <taxon>Pentapetalae</taxon>
        <taxon>rosids</taxon>
        <taxon>fabids</taxon>
        <taxon>Fagales</taxon>
        <taxon>Juglandaceae</taxon>
        <taxon>Carya</taxon>
    </lineage>
</organism>
<evidence type="ECO:0000256" key="1">
    <source>
        <dbReference type="SAM" id="Phobius"/>
    </source>
</evidence>
<reference evidence="2" key="1">
    <citation type="submission" date="2021-01" db="EMBL/GenBank/DDBJ databases">
        <authorList>
            <person name="Lovell J.T."/>
            <person name="Bentley N."/>
            <person name="Bhattarai G."/>
            <person name="Jenkins J.W."/>
            <person name="Sreedasyam A."/>
            <person name="Alarcon Y."/>
            <person name="Bock C."/>
            <person name="Boston L."/>
            <person name="Carlson J."/>
            <person name="Cervantes K."/>
            <person name="Clermont K."/>
            <person name="Krom N."/>
            <person name="Kubenka K."/>
            <person name="Mamidi S."/>
            <person name="Mattison C."/>
            <person name="Monteros M."/>
            <person name="Pisani C."/>
            <person name="Plott C."/>
            <person name="Rajasekar S."/>
            <person name="Rhein H.S."/>
            <person name="Rohla C."/>
            <person name="Song M."/>
            <person name="Hilaire R.S."/>
            <person name="Shu S."/>
            <person name="Wells L."/>
            <person name="Wang X."/>
            <person name="Webber J."/>
            <person name="Heerema R.J."/>
            <person name="Klein P."/>
            <person name="Conner P."/>
            <person name="Grauke L."/>
            <person name="Grimwood J."/>
            <person name="Schmutz J."/>
            <person name="Randall J.J."/>
        </authorList>
    </citation>
    <scope>NUCLEOTIDE SEQUENCE</scope>
    <source>
        <tissue evidence="2">Leaf</tissue>
    </source>
</reference>